<evidence type="ECO:0000256" key="1">
    <source>
        <dbReference type="ARBA" id="ARBA00004651"/>
    </source>
</evidence>
<feature type="transmembrane region" description="Helical" evidence="10">
    <location>
        <begin position="35"/>
        <end position="54"/>
    </location>
</feature>
<keyword evidence="10" id="KW-0915">Sodium</keyword>
<keyword evidence="10" id="KW-0479">Metal-binding</keyword>
<keyword evidence="10" id="KW-0813">Transport</keyword>
<dbReference type="PANTHER" id="PTHR28259:SF1">
    <property type="entry name" value="FLUORIDE EXPORT PROTEIN 1-RELATED"/>
    <property type="match status" value="1"/>
</dbReference>
<feature type="binding site" evidence="10">
    <location>
        <position position="77"/>
    </location>
    <ligand>
        <name>Na(+)</name>
        <dbReference type="ChEBI" id="CHEBI:29101"/>
        <note>structural</note>
    </ligand>
</feature>
<dbReference type="Proteomes" id="UP000199159">
    <property type="component" value="Unassembled WGS sequence"/>
</dbReference>
<keyword evidence="4 10" id="KW-1133">Transmembrane helix</keyword>
<dbReference type="Pfam" id="PF02537">
    <property type="entry name" value="CRCB"/>
    <property type="match status" value="1"/>
</dbReference>
<keyword evidence="10" id="KW-0406">Ion transport</keyword>
<dbReference type="AlphaFoldDB" id="A0A1H0V800"/>
<name>A0A1H0V800_9BACI</name>
<dbReference type="RefSeq" id="WP_238457261.1">
    <property type="nucleotide sequence ID" value="NZ_FNJU01000006.1"/>
</dbReference>
<evidence type="ECO:0000256" key="8">
    <source>
        <dbReference type="ARBA" id="ARBA00035585"/>
    </source>
</evidence>
<reference evidence="12" key="1">
    <citation type="submission" date="2016-10" db="EMBL/GenBank/DDBJ databases">
        <authorList>
            <person name="Varghese N."/>
            <person name="Submissions S."/>
        </authorList>
    </citation>
    <scope>NUCLEOTIDE SEQUENCE [LARGE SCALE GENOMIC DNA]</scope>
    <source>
        <strain evidence="12">IBRC-M10078</strain>
    </source>
</reference>
<comment type="similarity">
    <text evidence="7 10">Belongs to the fluoride channel Fluc/FEX (TC 1.A.43) family.</text>
</comment>
<comment type="catalytic activity">
    <reaction evidence="8">
        <text>fluoride(in) = fluoride(out)</text>
        <dbReference type="Rhea" id="RHEA:76159"/>
        <dbReference type="ChEBI" id="CHEBI:17051"/>
    </reaction>
    <physiologicalReaction direction="left-to-right" evidence="8">
        <dbReference type="Rhea" id="RHEA:76160"/>
    </physiologicalReaction>
</comment>
<sequence>MKIYHILGIAIGGAAGSVARYLMQINLLPLAQFPVSTMIVNILGSLFLGMLTGIFQKIHTKDWVKLTLGVGFCGGFTTMSTFSADIFQLFSISFLAVISYLFITLFGGLFFAFLGFSLGQQLVIKNNKQLESGEE</sequence>
<comment type="activity regulation">
    <text evidence="10">Na(+) is not transported, but it plays an essential structural role and its presence is essential for fluoride channel function.</text>
</comment>
<dbReference type="HAMAP" id="MF_00454">
    <property type="entry name" value="FluC"/>
    <property type="match status" value="1"/>
</dbReference>
<evidence type="ECO:0000256" key="7">
    <source>
        <dbReference type="ARBA" id="ARBA00035120"/>
    </source>
</evidence>
<dbReference type="GO" id="GO:0140114">
    <property type="term" value="P:cellular detoxification of fluoride"/>
    <property type="evidence" value="ECO:0007669"/>
    <property type="project" value="UniProtKB-UniRule"/>
</dbReference>
<keyword evidence="2 10" id="KW-1003">Cell membrane</keyword>
<protein>
    <recommendedName>
        <fullName evidence="10">Fluoride-specific ion channel FluC</fullName>
    </recommendedName>
</protein>
<dbReference type="GO" id="GO:0062054">
    <property type="term" value="F:fluoride channel activity"/>
    <property type="evidence" value="ECO:0007669"/>
    <property type="project" value="UniProtKB-UniRule"/>
</dbReference>
<dbReference type="InterPro" id="IPR003691">
    <property type="entry name" value="FluC"/>
</dbReference>
<evidence type="ECO:0000313" key="11">
    <source>
        <dbReference type="EMBL" id="SDP74503.1"/>
    </source>
</evidence>
<evidence type="ECO:0000313" key="12">
    <source>
        <dbReference type="Proteomes" id="UP000199159"/>
    </source>
</evidence>
<dbReference type="EMBL" id="FNJU01000006">
    <property type="protein sequence ID" value="SDP74503.1"/>
    <property type="molecule type" value="Genomic_DNA"/>
</dbReference>
<evidence type="ECO:0000256" key="5">
    <source>
        <dbReference type="ARBA" id="ARBA00023136"/>
    </source>
</evidence>
<accession>A0A1H0V800</accession>
<comment type="function">
    <text evidence="9 10">Fluoride-specific ion channel. Important for reducing fluoride concentration in the cell, thus reducing its toxicity.</text>
</comment>
<proteinExistence type="inferred from homology"/>
<feature type="binding site" evidence="10">
    <location>
        <position position="74"/>
    </location>
    <ligand>
        <name>Na(+)</name>
        <dbReference type="ChEBI" id="CHEBI:29101"/>
        <note>structural</note>
    </ligand>
</feature>
<dbReference type="GO" id="GO:0046872">
    <property type="term" value="F:metal ion binding"/>
    <property type="evidence" value="ECO:0007669"/>
    <property type="project" value="UniProtKB-KW"/>
</dbReference>
<gene>
    <name evidence="10" type="primary">fluC</name>
    <name evidence="10" type="synonym">crcB</name>
    <name evidence="11" type="ORF">SAMN05216565_10674</name>
</gene>
<keyword evidence="3 10" id="KW-0812">Transmembrane</keyword>
<keyword evidence="6 10" id="KW-0407">Ion channel</keyword>
<comment type="subcellular location">
    <subcellularLocation>
        <location evidence="1 10">Cell membrane</location>
        <topology evidence="1 10">Multi-pass membrane protein</topology>
    </subcellularLocation>
</comment>
<dbReference type="STRING" id="930152.SAMN05216565_10674"/>
<feature type="transmembrane region" description="Helical" evidence="10">
    <location>
        <begin position="90"/>
        <end position="118"/>
    </location>
</feature>
<keyword evidence="5 10" id="KW-0472">Membrane</keyword>
<evidence type="ECO:0000256" key="3">
    <source>
        <dbReference type="ARBA" id="ARBA00022692"/>
    </source>
</evidence>
<keyword evidence="12" id="KW-1185">Reference proteome</keyword>
<dbReference type="GO" id="GO:0005886">
    <property type="term" value="C:plasma membrane"/>
    <property type="evidence" value="ECO:0007669"/>
    <property type="project" value="UniProtKB-SubCell"/>
</dbReference>
<feature type="transmembrane region" description="Helical" evidence="10">
    <location>
        <begin position="66"/>
        <end position="84"/>
    </location>
</feature>
<organism evidence="11 12">
    <name type="scientific">Litchfieldia salsa</name>
    <dbReference type="NCBI Taxonomy" id="930152"/>
    <lineage>
        <taxon>Bacteria</taxon>
        <taxon>Bacillati</taxon>
        <taxon>Bacillota</taxon>
        <taxon>Bacilli</taxon>
        <taxon>Bacillales</taxon>
        <taxon>Bacillaceae</taxon>
        <taxon>Litchfieldia</taxon>
    </lineage>
</organism>
<evidence type="ECO:0000256" key="6">
    <source>
        <dbReference type="ARBA" id="ARBA00023303"/>
    </source>
</evidence>
<evidence type="ECO:0000256" key="2">
    <source>
        <dbReference type="ARBA" id="ARBA00022475"/>
    </source>
</evidence>
<evidence type="ECO:0000256" key="9">
    <source>
        <dbReference type="ARBA" id="ARBA00049940"/>
    </source>
</evidence>
<evidence type="ECO:0000256" key="10">
    <source>
        <dbReference type="HAMAP-Rule" id="MF_00454"/>
    </source>
</evidence>
<dbReference type="PANTHER" id="PTHR28259">
    <property type="entry name" value="FLUORIDE EXPORT PROTEIN 1-RELATED"/>
    <property type="match status" value="1"/>
</dbReference>
<evidence type="ECO:0000256" key="4">
    <source>
        <dbReference type="ARBA" id="ARBA00022989"/>
    </source>
</evidence>